<dbReference type="GeneID" id="30024813"/>
<accession>A0A167M7S2</accession>
<feature type="transmembrane region" description="Helical" evidence="3">
    <location>
        <begin position="271"/>
        <end position="289"/>
    </location>
</feature>
<evidence type="ECO:0000313" key="5">
    <source>
        <dbReference type="Proteomes" id="UP000076744"/>
    </source>
</evidence>
<dbReference type="InterPro" id="IPR007213">
    <property type="entry name" value="Ppm1/Ppm2/Tcmp"/>
</dbReference>
<evidence type="ECO:0000256" key="2">
    <source>
        <dbReference type="ARBA" id="ARBA00022679"/>
    </source>
</evidence>
<dbReference type="GO" id="GO:0008168">
    <property type="term" value="F:methyltransferase activity"/>
    <property type="evidence" value="ECO:0007669"/>
    <property type="project" value="UniProtKB-KW"/>
</dbReference>
<comment type="caution">
    <text evidence="4">The sequence shown here is derived from an EMBL/GenBank/DDBJ whole genome shotgun (WGS) entry which is preliminary data.</text>
</comment>
<gene>
    <name evidence="4" type="ORF">ISF_08521</name>
</gene>
<dbReference type="PANTHER" id="PTHR43619:SF2">
    <property type="entry name" value="S-ADENOSYL-L-METHIONINE-DEPENDENT METHYLTRANSFERASES SUPERFAMILY PROTEIN"/>
    <property type="match status" value="1"/>
</dbReference>
<dbReference type="STRING" id="1081104.A0A167M7S2"/>
<dbReference type="EMBL" id="AZHB01000031">
    <property type="protein sequence ID" value="OAA54041.1"/>
    <property type="molecule type" value="Genomic_DNA"/>
</dbReference>
<dbReference type="OrthoDB" id="203237at2759"/>
<dbReference type="Pfam" id="PF04072">
    <property type="entry name" value="LCM"/>
    <property type="match status" value="1"/>
</dbReference>
<keyword evidence="1 4" id="KW-0489">Methyltransferase</keyword>
<dbReference type="GO" id="GO:0032259">
    <property type="term" value="P:methylation"/>
    <property type="evidence" value="ECO:0007669"/>
    <property type="project" value="UniProtKB-KW"/>
</dbReference>
<protein>
    <submittedName>
        <fullName evidence="4">O-methyltransferase-like protein</fullName>
    </submittedName>
</protein>
<keyword evidence="2 4" id="KW-0808">Transferase</keyword>
<evidence type="ECO:0000256" key="1">
    <source>
        <dbReference type="ARBA" id="ARBA00022603"/>
    </source>
</evidence>
<proteinExistence type="predicted"/>
<keyword evidence="5" id="KW-1185">Reference proteome</keyword>
<dbReference type="AlphaFoldDB" id="A0A167M7S2"/>
<dbReference type="InterPro" id="IPR029063">
    <property type="entry name" value="SAM-dependent_MTases_sf"/>
</dbReference>
<dbReference type="Proteomes" id="UP000076744">
    <property type="component" value="Unassembled WGS sequence"/>
</dbReference>
<dbReference type="RefSeq" id="XP_018700724.1">
    <property type="nucleotide sequence ID" value="XM_018852124.1"/>
</dbReference>
<keyword evidence="3" id="KW-1133">Transmembrane helix</keyword>
<keyword evidence="3" id="KW-0812">Transmembrane</keyword>
<keyword evidence="3" id="KW-0472">Membrane</keyword>
<dbReference type="Gene3D" id="3.40.50.150">
    <property type="entry name" value="Vaccinia Virus protein VP39"/>
    <property type="match status" value="1"/>
</dbReference>
<dbReference type="PANTHER" id="PTHR43619">
    <property type="entry name" value="S-ADENOSYL-L-METHIONINE-DEPENDENT METHYLTRANSFERASE YKTD-RELATED"/>
    <property type="match status" value="1"/>
</dbReference>
<dbReference type="SUPFAM" id="SSF53335">
    <property type="entry name" value="S-adenosyl-L-methionine-dependent methyltransferases"/>
    <property type="match status" value="1"/>
</dbReference>
<sequence>MAATTASPIDTGIALTGAQETLLITLLSKRNDFYQPRPLLADHWAVAILDHLGPAQHAAVEARIPPGPILHPAWFGLRSRTIDEWAADFLDRHAGQPVAVLHLACGLDARALRLRDRCRGRDVRWTDLDLPAVIHARRRVAVAMPEPEPDEGYTYSMVSADVTTTDWLEALPDDRPTLVIMEGLSMYLGVEDGPALLRRLVDCFAPCGGELVLDAISAPSAALFNWLFKAKSDFDVHFAYTADNSDDVSKLDPRLQLVEGCSLVNNPGVRLLTFWLCWMFWFVSWIPYARGMSHYMHFKMQE</sequence>
<evidence type="ECO:0000313" key="4">
    <source>
        <dbReference type="EMBL" id="OAA54041.1"/>
    </source>
</evidence>
<evidence type="ECO:0000256" key="3">
    <source>
        <dbReference type="SAM" id="Phobius"/>
    </source>
</evidence>
<name>A0A167M7S2_CORFA</name>
<reference evidence="4 5" key="1">
    <citation type="journal article" date="2016" name="Genome Biol. Evol.">
        <title>Divergent and convergent evolution of fungal pathogenicity.</title>
        <authorList>
            <person name="Shang Y."/>
            <person name="Xiao G."/>
            <person name="Zheng P."/>
            <person name="Cen K."/>
            <person name="Zhan S."/>
            <person name="Wang C."/>
        </authorList>
    </citation>
    <scope>NUCLEOTIDE SEQUENCE [LARGE SCALE GENOMIC DNA]</scope>
    <source>
        <strain evidence="4 5">ARSEF 2679</strain>
    </source>
</reference>
<organism evidence="4 5">
    <name type="scientific">Cordyceps fumosorosea (strain ARSEF 2679)</name>
    <name type="common">Isaria fumosorosea</name>
    <dbReference type="NCBI Taxonomy" id="1081104"/>
    <lineage>
        <taxon>Eukaryota</taxon>
        <taxon>Fungi</taxon>
        <taxon>Dikarya</taxon>
        <taxon>Ascomycota</taxon>
        <taxon>Pezizomycotina</taxon>
        <taxon>Sordariomycetes</taxon>
        <taxon>Hypocreomycetidae</taxon>
        <taxon>Hypocreales</taxon>
        <taxon>Cordycipitaceae</taxon>
        <taxon>Cordyceps</taxon>
    </lineage>
</organism>